<evidence type="ECO:0000313" key="9">
    <source>
        <dbReference type="EMBL" id="ABK26643.1"/>
    </source>
</evidence>
<sequence>MENPATERLLLQENFTEEETTDDSRSTAHSISQDPWYQVGFILITSMNSAYVLGYSGIFMVPLGWVAGITGFIAAALISFYANYLLARLHQIDGLRHIRYRDLAGYIYGDNMYYFTWALQYINLFMSNVGYIILAGEAMKAIYTFYDNEGILKLPYCITITGIVCGIFALSIPHLSALRLWLGVSTLLSLIYIIVTIVLSIKDGFNNSSRDYEIPGSKTTKFFSSIGAAANIVFVYNSGMLPEIQVF</sequence>
<keyword evidence="4" id="KW-0029">Amino-acid transport</keyword>
<feature type="domain" description="Amino acid transporter transmembrane" evidence="8">
    <location>
        <begin position="36"/>
        <end position="245"/>
    </location>
</feature>
<keyword evidence="2" id="KW-0813">Transport</keyword>
<comment type="subcellular location">
    <subcellularLocation>
        <location evidence="1">Membrane</location>
    </subcellularLocation>
</comment>
<feature type="transmembrane region" description="Helical" evidence="7">
    <location>
        <begin position="154"/>
        <end position="172"/>
    </location>
</feature>
<dbReference type="EMBL" id="EF087400">
    <property type="protein sequence ID" value="ABK26643.1"/>
    <property type="molecule type" value="mRNA"/>
</dbReference>
<dbReference type="GO" id="GO:0006865">
    <property type="term" value="P:amino acid transport"/>
    <property type="evidence" value="ECO:0007669"/>
    <property type="project" value="UniProtKB-KW"/>
</dbReference>
<keyword evidence="3 7" id="KW-0812">Transmembrane</keyword>
<organism evidence="9">
    <name type="scientific">Picea sitchensis</name>
    <name type="common">Sitka spruce</name>
    <name type="synonym">Pinus sitchensis</name>
    <dbReference type="NCBI Taxonomy" id="3332"/>
    <lineage>
        <taxon>Eukaryota</taxon>
        <taxon>Viridiplantae</taxon>
        <taxon>Streptophyta</taxon>
        <taxon>Embryophyta</taxon>
        <taxon>Tracheophyta</taxon>
        <taxon>Spermatophyta</taxon>
        <taxon>Pinopsida</taxon>
        <taxon>Pinidae</taxon>
        <taxon>Conifers I</taxon>
        <taxon>Pinales</taxon>
        <taxon>Pinaceae</taxon>
        <taxon>Picea</taxon>
    </lineage>
</organism>
<keyword evidence="6 7" id="KW-0472">Membrane</keyword>
<evidence type="ECO:0000256" key="1">
    <source>
        <dbReference type="ARBA" id="ARBA00004370"/>
    </source>
</evidence>
<feature type="transmembrane region" description="Helical" evidence="7">
    <location>
        <begin position="65"/>
        <end position="86"/>
    </location>
</feature>
<dbReference type="PANTHER" id="PTHR48017">
    <property type="entry name" value="OS05G0424000 PROTEIN-RELATED"/>
    <property type="match status" value="1"/>
</dbReference>
<proteinExistence type="evidence at transcript level"/>
<dbReference type="Pfam" id="PF01490">
    <property type="entry name" value="Aa_trans"/>
    <property type="match status" value="1"/>
</dbReference>
<feature type="transmembrane region" description="Helical" evidence="7">
    <location>
        <begin position="178"/>
        <end position="201"/>
    </location>
</feature>
<dbReference type="AlphaFoldDB" id="A9P182"/>
<evidence type="ECO:0000256" key="4">
    <source>
        <dbReference type="ARBA" id="ARBA00022970"/>
    </source>
</evidence>
<name>A9P182_PICSI</name>
<evidence type="ECO:0000256" key="5">
    <source>
        <dbReference type="ARBA" id="ARBA00022989"/>
    </source>
</evidence>
<feature type="transmembrane region" description="Helical" evidence="7">
    <location>
        <begin position="35"/>
        <end position="53"/>
    </location>
</feature>
<evidence type="ECO:0000256" key="2">
    <source>
        <dbReference type="ARBA" id="ARBA00022448"/>
    </source>
</evidence>
<feature type="transmembrane region" description="Helical" evidence="7">
    <location>
        <begin position="112"/>
        <end position="134"/>
    </location>
</feature>
<evidence type="ECO:0000259" key="8">
    <source>
        <dbReference type="Pfam" id="PF01490"/>
    </source>
</evidence>
<accession>A9P182</accession>
<evidence type="ECO:0000256" key="7">
    <source>
        <dbReference type="SAM" id="Phobius"/>
    </source>
</evidence>
<evidence type="ECO:0000256" key="3">
    <source>
        <dbReference type="ARBA" id="ARBA00022692"/>
    </source>
</evidence>
<keyword evidence="5 7" id="KW-1133">Transmembrane helix</keyword>
<protein>
    <recommendedName>
        <fullName evidence="8">Amino acid transporter transmembrane domain-containing protein</fullName>
    </recommendedName>
</protein>
<dbReference type="GO" id="GO:0016020">
    <property type="term" value="C:membrane"/>
    <property type="evidence" value="ECO:0007669"/>
    <property type="project" value="UniProtKB-SubCell"/>
</dbReference>
<reference evidence="9" key="1">
    <citation type="journal article" date="2008" name="BMC Genomics">
        <title>A conifer genomics resource of 200,000 spruce (Picea spp.) ESTs and 6,464 high-quality, sequence-finished full-length cDNAs for Sitka spruce (Picea sitchensis).</title>
        <authorList>
            <person name="Ralph S.G."/>
            <person name="Chun H.J."/>
            <person name="Kolosova N."/>
            <person name="Cooper D."/>
            <person name="Oddy C."/>
            <person name="Ritland C.E."/>
            <person name="Kirkpatrick R."/>
            <person name="Moore R."/>
            <person name="Barber S."/>
            <person name="Holt R.A."/>
            <person name="Jones S.J."/>
            <person name="Marra M.A."/>
            <person name="Douglas C.J."/>
            <person name="Ritland K."/>
            <person name="Bohlmann J."/>
        </authorList>
    </citation>
    <scope>NUCLEOTIDE SEQUENCE</scope>
    <source>
        <tissue evidence="9">Green portion of the leader tissue</tissue>
    </source>
</reference>
<evidence type="ECO:0000256" key="6">
    <source>
        <dbReference type="ARBA" id="ARBA00023136"/>
    </source>
</evidence>
<dbReference type="InterPro" id="IPR013057">
    <property type="entry name" value="AA_transpt_TM"/>
</dbReference>